<dbReference type="AlphaFoldDB" id="A0A6P8QP22"/>
<evidence type="ECO:0000313" key="3">
    <source>
        <dbReference type="RefSeq" id="XP_033798784.1"/>
    </source>
</evidence>
<dbReference type="KEGG" id="gsh:117359677"/>
<dbReference type="CTD" id="122690568"/>
<proteinExistence type="predicted"/>
<feature type="coiled-coil region" evidence="1">
    <location>
        <begin position="20"/>
        <end position="54"/>
    </location>
</feature>
<keyword evidence="1" id="KW-0175">Coiled coil</keyword>
<dbReference type="InterPro" id="IPR029171">
    <property type="entry name" value="DUF4638"/>
</dbReference>
<evidence type="ECO:0000256" key="1">
    <source>
        <dbReference type="SAM" id="Coils"/>
    </source>
</evidence>
<dbReference type="GeneID" id="117359677"/>
<dbReference type="RefSeq" id="XP_033798784.1">
    <property type="nucleotide sequence ID" value="XM_033942893.1"/>
</dbReference>
<keyword evidence="2" id="KW-1185">Reference proteome</keyword>
<dbReference type="PANTHER" id="PTHR35679:SF1">
    <property type="entry name" value="RIKEN CDNA 4933402J07 GENE"/>
    <property type="match status" value="1"/>
</dbReference>
<name>A0A6P8QP22_GEOSA</name>
<evidence type="ECO:0000313" key="2">
    <source>
        <dbReference type="Proteomes" id="UP000515159"/>
    </source>
</evidence>
<dbReference type="Pfam" id="PF15472">
    <property type="entry name" value="DUF4638"/>
    <property type="match status" value="1"/>
</dbReference>
<dbReference type="PANTHER" id="PTHR35679">
    <property type="entry name" value="RIKEN CDNA 4933402J07 GENE"/>
    <property type="match status" value="1"/>
</dbReference>
<dbReference type="Proteomes" id="UP000515159">
    <property type="component" value="Chromosome 4"/>
</dbReference>
<protein>
    <submittedName>
        <fullName evidence="3">Uncharacterized protein C16orf78 homolog</fullName>
    </submittedName>
</protein>
<organism evidence="2 3">
    <name type="scientific">Geotrypetes seraphini</name>
    <name type="common">Gaboon caecilian</name>
    <name type="synonym">Caecilia seraphini</name>
    <dbReference type="NCBI Taxonomy" id="260995"/>
    <lineage>
        <taxon>Eukaryota</taxon>
        <taxon>Metazoa</taxon>
        <taxon>Chordata</taxon>
        <taxon>Craniata</taxon>
        <taxon>Vertebrata</taxon>
        <taxon>Euteleostomi</taxon>
        <taxon>Amphibia</taxon>
        <taxon>Gymnophiona</taxon>
        <taxon>Geotrypetes</taxon>
    </lineage>
</organism>
<gene>
    <name evidence="3" type="primary">C4H16orf78</name>
</gene>
<sequence length="307" mass="34902">MSSSTDWIDSKRARTLRISNDRESLQLRKLRRSIDNLKNLNDSLLKQEENKVKKNLAKLADTSLYGSYKNIYKPFSPISVQKTCEQALHSSAKDSAETAGSQFSDHLPKFSSFLRQPTKRINCDKKKLKSFMPFSGVDLSMSATAPKPPDAARLSNTYVLQRTSSFVRKNNLRSVMQDPGNISIQEAISIFPSLQKLSSVGDKFSSDKSQLYDIIFEFPAFERRIKELLIKAQEEETKSKQDQSLPNIKPEEMLRCRYLRLSDTNISTLMNLCKESGVHVDIHPHMKESEIDIHTVISPSSHTNISL</sequence>
<accession>A0A6P8QP22</accession>
<dbReference type="InParanoid" id="A0A6P8QP22"/>
<dbReference type="OrthoDB" id="10071349at2759"/>
<reference evidence="3" key="1">
    <citation type="submission" date="2025-08" db="UniProtKB">
        <authorList>
            <consortium name="RefSeq"/>
        </authorList>
    </citation>
    <scope>IDENTIFICATION</scope>
</reference>